<proteinExistence type="inferred from homology"/>
<evidence type="ECO:0000313" key="11">
    <source>
        <dbReference type="EMBL" id="RDL01068.1"/>
    </source>
</evidence>
<dbReference type="GeneID" id="94546659"/>
<dbReference type="Pfam" id="PF00370">
    <property type="entry name" value="FGGY_N"/>
    <property type="match status" value="1"/>
</dbReference>
<dbReference type="NCBIfam" id="TIGR01312">
    <property type="entry name" value="XylB"/>
    <property type="match status" value="1"/>
</dbReference>
<dbReference type="PANTHER" id="PTHR43095">
    <property type="entry name" value="SUGAR KINASE"/>
    <property type="match status" value="1"/>
</dbReference>
<dbReference type="GO" id="GO:0042732">
    <property type="term" value="P:D-xylose metabolic process"/>
    <property type="evidence" value="ECO:0007669"/>
    <property type="project" value="UniProtKB-KW"/>
</dbReference>
<dbReference type="PANTHER" id="PTHR43095:SF5">
    <property type="entry name" value="XYLULOSE KINASE"/>
    <property type="match status" value="1"/>
</dbReference>
<dbReference type="EMBL" id="QRAS01000005">
    <property type="protein sequence ID" value="RDL01068.1"/>
    <property type="molecule type" value="Genomic_DNA"/>
</dbReference>
<reference evidence="11 12" key="1">
    <citation type="submission" date="2018-07" db="EMBL/GenBank/DDBJ databases">
        <title>Genomic Encyclopedia of Type Strains, Phase III (KMG-III): the genomes of soil and plant-associated and newly described type strains.</title>
        <authorList>
            <person name="Whitman W."/>
        </authorList>
    </citation>
    <scope>NUCLEOTIDE SEQUENCE [LARGE SCALE GENOMIC DNA]</scope>
    <source>
        <strain evidence="11 12">CECT 7031</strain>
    </source>
</reference>
<dbReference type="GO" id="GO:0005524">
    <property type="term" value="F:ATP binding"/>
    <property type="evidence" value="ECO:0007669"/>
    <property type="project" value="UniProtKB-UniRule"/>
</dbReference>
<dbReference type="CDD" id="cd07808">
    <property type="entry name" value="ASKHA_NBD_FGGY_EcXK-like"/>
    <property type="match status" value="1"/>
</dbReference>
<dbReference type="Gene3D" id="3.30.420.40">
    <property type="match status" value="2"/>
</dbReference>
<dbReference type="InterPro" id="IPR043129">
    <property type="entry name" value="ATPase_NBD"/>
</dbReference>
<evidence type="ECO:0000256" key="6">
    <source>
        <dbReference type="ARBA" id="ARBA00022840"/>
    </source>
</evidence>
<keyword evidence="3 8" id="KW-0808">Transferase</keyword>
<dbReference type="Pfam" id="PF02782">
    <property type="entry name" value="FGGY_C"/>
    <property type="match status" value="1"/>
</dbReference>
<comment type="similarity">
    <text evidence="1 8 9">Belongs to the FGGY kinase family.</text>
</comment>
<dbReference type="InterPro" id="IPR018483">
    <property type="entry name" value="Carb_kinase_FGGY_CS"/>
</dbReference>
<keyword evidence="7 8" id="KW-0119">Carbohydrate metabolism</keyword>
<comment type="catalytic activity">
    <reaction evidence="8 10">
        <text>D-xylulose + ATP = D-xylulose 5-phosphate + ADP + H(+)</text>
        <dbReference type="Rhea" id="RHEA:10964"/>
        <dbReference type="ChEBI" id="CHEBI:15378"/>
        <dbReference type="ChEBI" id="CHEBI:17140"/>
        <dbReference type="ChEBI" id="CHEBI:30616"/>
        <dbReference type="ChEBI" id="CHEBI:57737"/>
        <dbReference type="ChEBI" id="CHEBI:456216"/>
        <dbReference type="EC" id="2.7.1.17"/>
    </reaction>
</comment>
<evidence type="ECO:0000256" key="7">
    <source>
        <dbReference type="ARBA" id="ARBA00023277"/>
    </source>
</evidence>
<dbReference type="EC" id="2.7.1.17" evidence="8 10"/>
<keyword evidence="2 8" id="KW-0859">Xylose metabolism</keyword>
<feature type="site" description="Important for activity" evidence="8">
    <location>
        <position position="9"/>
    </location>
</feature>
<sequence>MSEVVLGIDLGTSAVKVSAVDRTGSIIAQQSFDYPLSQPKPGWSEQNPEDWVNGVTVAIVRLILNDGLKPADIKGISYSGQMHGLVLLDANKQVLRPAILWNDTRTTAQTKEIAAKMGAQFIEVTRNRALEGFTLPKILWVKENEPTIFEQATTFVTPKDYVRYRMTGKLAMEISDASGTVAMDVAAGTWSKEIQTAFDLPASFFPEIIGGAEFAGHISQSYALFSGLEIDTQVFGGAADNAAGAIGSAILKPNMVWSSIGTSGVVLKYEDSASVDYKGQIHFFNHAIPGKFYSMGVTLAAGHSLNWFKSTFAAEEDFTSLVASAGKSTIGANGLLFTPYIVGERTPYADSAIRGSWIGIDSMHKRHDFVRSVVEGIVFSFKDIFEIYQRAGANFDTVIASGGGAKSPLWLQIQADIFDKKVVVLENEQGPGMGAAILAAVGLGWFDSVAAAAERFASFGETYEPVPENVAKYQQIYAIYRKVYPATAEVSHALMDYRRVNDN</sequence>
<keyword evidence="4 8" id="KW-0547">Nucleotide-binding</keyword>
<protein>
    <recommendedName>
        <fullName evidence="8 10">Xylulose kinase</fullName>
        <shortName evidence="8 10">Xylulokinase</shortName>
        <ecNumber evidence="8 10">2.7.1.17</ecNumber>
    </recommendedName>
</protein>
<organism evidence="11 12">
    <name type="scientific">Weissella soli</name>
    <dbReference type="NCBI Taxonomy" id="155866"/>
    <lineage>
        <taxon>Bacteria</taxon>
        <taxon>Bacillati</taxon>
        <taxon>Bacillota</taxon>
        <taxon>Bacilli</taxon>
        <taxon>Lactobacillales</taxon>
        <taxon>Lactobacillaceae</taxon>
        <taxon>Weissella</taxon>
    </lineage>
</organism>
<evidence type="ECO:0000256" key="2">
    <source>
        <dbReference type="ARBA" id="ARBA00022629"/>
    </source>
</evidence>
<name>A0A288QVB9_9LACO</name>
<keyword evidence="6 8" id="KW-0067">ATP-binding</keyword>
<feature type="active site" description="Proton acceptor" evidence="8">
    <location>
        <position position="240"/>
    </location>
</feature>
<evidence type="ECO:0000256" key="8">
    <source>
        <dbReference type="HAMAP-Rule" id="MF_02220"/>
    </source>
</evidence>
<keyword evidence="5 8" id="KW-0418">Kinase</keyword>
<evidence type="ECO:0000256" key="5">
    <source>
        <dbReference type="ARBA" id="ARBA00022777"/>
    </source>
</evidence>
<gene>
    <name evidence="8 10" type="primary">xylB</name>
    <name evidence="11" type="ORF">DFP99_1539</name>
</gene>
<dbReference type="RefSeq" id="WP_070230637.1">
    <property type="nucleotide sequence ID" value="NZ_BJYO01000007.1"/>
</dbReference>
<dbReference type="InterPro" id="IPR000577">
    <property type="entry name" value="Carb_kinase_FGGY"/>
</dbReference>
<dbReference type="Proteomes" id="UP000254912">
    <property type="component" value="Unassembled WGS sequence"/>
</dbReference>
<evidence type="ECO:0000256" key="1">
    <source>
        <dbReference type="ARBA" id="ARBA00009156"/>
    </source>
</evidence>
<dbReference type="PROSITE" id="PS00445">
    <property type="entry name" value="FGGY_KINASES_2"/>
    <property type="match status" value="1"/>
</dbReference>
<comment type="function">
    <text evidence="8">Catalyzes the phosphorylation of D-xylulose to D-xylulose 5-phosphate.</text>
</comment>
<evidence type="ECO:0000256" key="9">
    <source>
        <dbReference type="RuleBase" id="RU003733"/>
    </source>
</evidence>
<dbReference type="InterPro" id="IPR018484">
    <property type="entry name" value="FGGY_N"/>
</dbReference>
<dbReference type="InterPro" id="IPR018485">
    <property type="entry name" value="FGGY_C"/>
</dbReference>
<evidence type="ECO:0000256" key="10">
    <source>
        <dbReference type="RuleBase" id="RU364073"/>
    </source>
</evidence>
<dbReference type="PIRSF" id="PIRSF000538">
    <property type="entry name" value="GlpK"/>
    <property type="match status" value="1"/>
</dbReference>
<comment type="caution">
    <text evidence="11">The sequence shown here is derived from an EMBL/GenBank/DDBJ whole genome shotgun (WGS) entry which is preliminary data.</text>
</comment>
<dbReference type="InterPro" id="IPR006000">
    <property type="entry name" value="Xylulokinase"/>
</dbReference>
<dbReference type="AlphaFoldDB" id="A0A288QVB9"/>
<dbReference type="SUPFAM" id="SSF53067">
    <property type="entry name" value="Actin-like ATPase domain"/>
    <property type="match status" value="2"/>
</dbReference>
<dbReference type="GO" id="GO:0005998">
    <property type="term" value="P:xylulose catabolic process"/>
    <property type="evidence" value="ECO:0007669"/>
    <property type="project" value="UniProtKB-UniRule"/>
</dbReference>
<feature type="binding site" evidence="8">
    <location>
        <begin position="82"/>
        <end position="83"/>
    </location>
    <ligand>
        <name>substrate</name>
    </ligand>
</feature>
<accession>A0A288QVB9</accession>
<evidence type="ECO:0000256" key="3">
    <source>
        <dbReference type="ARBA" id="ARBA00022679"/>
    </source>
</evidence>
<dbReference type="GO" id="GO:0004856">
    <property type="term" value="F:D-xylulokinase activity"/>
    <property type="evidence" value="ECO:0007669"/>
    <property type="project" value="UniProtKB-UniRule"/>
</dbReference>
<dbReference type="PROSITE" id="PS00933">
    <property type="entry name" value="FGGY_KINASES_1"/>
    <property type="match status" value="1"/>
</dbReference>
<dbReference type="HAMAP" id="MF_02220">
    <property type="entry name" value="XylB"/>
    <property type="match status" value="1"/>
</dbReference>
<evidence type="ECO:0000313" key="12">
    <source>
        <dbReference type="Proteomes" id="UP000254912"/>
    </source>
</evidence>
<evidence type="ECO:0000256" key="4">
    <source>
        <dbReference type="ARBA" id="ARBA00022741"/>
    </source>
</evidence>
<dbReference type="InterPro" id="IPR050406">
    <property type="entry name" value="FGGY_Carb_Kinase"/>
</dbReference>
<dbReference type="KEGG" id="wso:WSWS_01475"/>
<keyword evidence="12" id="KW-1185">Reference proteome</keyword>